<dbReference type="InterPro" id="IPR020568">
    <property type="entry name" value="Ribosomal_Su5_D2-typ_SF"/>
</dbReference>
<dbReference type="SUPFAM" id="SSF54211">
    <property type="entry name" value="Ribosomal protein S5 domain 2-like"/>
    <property type="match status" value="1"/>
</dbReference>
<evidence type="ECO:0000313" key="10">
    <source>
        <dbReference type="EMBL" id="KAK8863910.1"/>
    </source>
</evidence>
<dbReference type="EMBL" id="JAPFFF010000017">
    <property type="protein sequence ID" value="KAK8863910.1"/>
    <property type="molecule type" value="Genomic_DNA"/>
</dbReference>
<dbReference type="GO" id="GO:0005840">
    <property type="term" value="C:ribosome"/>
    <property type="evidence" value="ECO:0007669"/>
    <property type="project" value="UniProtKB-KW"/>
</dbReference>
<evidence type="ECO:0000256" key="2">
    <source>
        <dbReference type="ARBA" id="ARBA00022980"/>
    </source>
</evidence>
<dbReference type="InterPro" id="IPR000851">
    <property type="entry name" value="Ribosomal_uS5"/>
</dbReference>
<comment type="caution">
    <text evidence="10">The sequence shown here is derived from an EMBL/GenBank/DDBJ whole genome shotgun (WGS) entry which is preliminary data.</text>
</comment>
<evidence type="ECO:0000256" key="7">
    <source>
        <dbReference type="RuleBase" id="RU003823"/>
    </source>
</evidence>
<keyword evidence="2 6" id="KW-0689">Ribosomal protein</keyword>
<accession>A0ABR2IKK8</accession>
<evidence type="ECO:0000256" key="1">
    <source>
        <dbReference type="ARBA" id="ARBA00008945"/>
    </source>
</evidence>
<organism evidence="10 11">
    <name type="scientific">Tritrichomonas musculus</name>
    <dbReference type="NCBI Taxonomy" id="1915356"/>
    <lineage>
        <taxon>Eukaryota</taxon>
        <taxon>Metamonada</taxon>
        <taxon>Parabasalia</taxon>
        <taxon>Tritrichomonadida</taxon>
        <taxon>Tritrichomonadidae</taxon>
        <taxon>Tritrichomonas</taxon>
    </lineage>
</organism>
<keyword evidence="3 6" id="KW-0687">Ribonucleoprotein</keyword>
<evidence type="ECO:0000256" key="5">
    <source>
        <dbReference type="ARBA" id="ARBA00035407"/>
    </source>
</evidence>
<evidence type="ECO:0000256" key="3">
    <source>
        <dbReference type="ARBA" id="ARBA00023274"/>
    </source>
</evidence>
<dbReference type="InterPro" id="IPR005324">
    <property type="entry name" value="Ribosomal_uS5_C"/>
</dbReference>
<dbReference type="InterPro" id="IPR013810">
    <property type="entry name" value="Ribosomal_uS5_N"/>
</dbReference>
<evidence type="ECO:0000256" key="8">
    <source>
        <dbReference type="SAM" id="MobiDB-lite"/>
    </source>
</evidence>
<dbReference type="Gene3D" id="3.30.160.20">
    <property type="match status" value="1"/>
</dbReference>
<dbReference type="Pfam" id="PF00333">
    <property type="entry name" value="Ribosomal_S5"/>
    <property type="match status" value="1"/>
</dbReference>
<feature type="compositionally biased region" description="Polar residues" evidence="8">
    <location>
        <begin position="1"/>
        <end position="20"/>
    </location>
</feature>
<evidence type="ECO:0000256" key="4">
    <source>
        <dbReference type="ARBA" id="ARBA00035255"/>
    </source>
</evidence>
<evidence type="ECO:0000256" key="6">
    <source>
        <dbReference type="PROSITE-ProRule" id="PRU00268"/>
    </source>
</evidence>
<dbReference type="Gene3D" id="3.30.230.10">
    <property type="match status" value="1"/>
</dbReference>
<dbReference type="Proteomes" id="UP001470230">
    <property type="component" value="Unassembled WGS sequence"/>
</dbReference>
<dbReference type="PROSITE" id="PS50881">
    <property type="entry name" value="S5_DSRBD"/>
    <property type="match status" value="1"/>
</dbReference>
<protein>
    <recommendedName>
        <fullName evidence="4">Small ribosomal subunit protein uS5</fullName>
    </recommendedName>
    <alternativeName>
        <fullName evidence="5">40S ribosomal protein S2</fullName>
    </alternativeName>
</protein>
<comment type="similarity">
    <text evidence="1 7">Belongs to the universal ribosomal protein uS5 family.</text>
</comment>
<dbReference type="PANTHER" id="PTHR13718">
    <property type="entry name" value="RIBOSOMAL S SUBUNIT"/>
    <property type="match status" value="1"/>
</dbReference>
<feature type="region of interest" description="Disordered" evidence="8">
    <location>
        <begin position="1"/>
        <end position="29"/>
    </location>
</feature>
<keyword evidence="11" id="KW-1185">Reference proteome</keyword>
<gene>
    <name evidence="10" type="ORF">M9Y10_011602</name>
</gene>
<proteinExistence type="inferred from homology"/>
<dbReference type="SUPFAM" id="SSF54768">
    <property type="entry name" value="dsRNA-binding domain-like"/>
    <property type="match status" value="1"/>
</dbReference>
<feature type="domain" description="S5 DRBM" evidence="9">
    <location>
        <begin position="112"/>
        <end position="176"/>
    </location>
</feature>
<dbReference type="InterPro" id="IPR014721">
    <property type="entry name" value="Ribsml_uS5_D2-typ_fold_subgr"/>
</dbReference>
<evidence type="ECO:0000313" key="11">
    <source>
        <dbReference type="Proteomes" id="UP001470230"/>
    </source>
</evidence>
<evidence type="ECO:0000259" key="9">
    <source>
        <dbReference type="PROSITE" id="PS50881"/>
    </source>
</evidence>
<sequence>MTSTRALKPQLSVNNHTGGNQRKRRSENYNKRRAACKDKFNYVPNPVANSVKSMISANHQNLNQNYFNKPANFQHGNQMLSGIIKTIEDVYLQNVCITDPKLVDQLFGDSALREEIMGIKPVQFAKKNGTIHKSFKVIAIVGDYNGHIGIGYKTSTDIADAVKEAKKIAKLSIFPVVRGSWQANDLSLHTINAPVLGKYGSIEMKIMPAPKGTGIVACSVTKKILEMAGYKDIFISTTGHAKSTFNYIIATFKALQSAFQVQMMRVKRSEDERNIVGTISISSNKLSSSPHDNYGEFKTGLQSIREIIQ</sequence>
<name>A0ABR2IKK8_9EUKA</name>
<dbReference type="PANTHER" id="PTHR13718:SF4">
    <property type="entry name" value="40S RIBOSOMAL PROTEIN S2"/>
    <property type="match status" value="1"/>
</dbReference>
<reference evidence="10 11" key="1">
    <citation type="submission" date="2024-04" db="EMBL/GenBank/DDBJ databases">
        <title>Tritrichomonas musculus Genome.</title>
        <authorList>
            <person name="Alves-Ferreira E."/>
            <person name="Grigg M."/>
            <person name="Lorenzi H."/>
            <person name="Galac M."/>
        </authorList>
    </citation>
    <scope>NUCLEOTIDE SEQUENCE [LARGE SCALE GENOMIC DNA]</scope>
    <source>
        <strain evidence="10 11">EAF2021</strain>
    </source>
</reference>
<dbReference type="Pfam" id="PF03719">
    <property type="entry name" value="Ribosomal_S5_C"/>
    <property type="match status" value="1"/>
</dbReference>